<keyword evidence="6" id="KW-0539">Nucleus</keyword>
<organism evidence="8">
    <name type="scientific">Anopheles atroparvus</name>
    <name type="common">European mosquito</name>
    <dbReference type="NCBI Taxonomy" id="41427"/>
    <lineage>
        <taxon>Eukaryota</taxon>
        <taxon>Metazoa</taxon>
        <taxon>Ecdysozoa</taxon>
        <taxon>Arthropoda</taxon>
        <taxon>Hexapoda</taxon>
        <taxon>Insecta</taxon>
        <taxon>Pterygota</taxon>
        <taxon>Neoptera</taxon>
        <taxon>Endopterygota</taxon>
        <taxon>Diptera</taxon>
        <taxon>Nematocera</taxon>
        <taxon>Culicoidea</taxon>
        <taxon>Culicidae</taxon>
        <taxon>Anophelinae</taxon>
        <taxon>Anopheles</taxon>
    </lineage>
</organism>
<evidence type="ECO:0000256" key="6">
    <source>
        <dbReference type="ARBA" id="ARBA00023242"/>
    </source>
</evidence>
<evidence type="ECO:0000256" key="3">
    <source>
        <dbReference type="ARBA" id="ARBA00023015"/>
    </source>
</evidence>
<name>A0A182J179_ANOAO</name>
<sequence length="219" mass="25527">MPQSEEKVGNEGSNNRISNMPLLIADGYPTSLNKITEAQLEKFIPFMVQCSLGYIKIHSLDEFKEPEWWPKELEFTNPFKRPKSFTGNWLHMMKQIVVECYSFHQCVYLLRYCNDLASYQPTSLRFINNYNSTTSLFERISNKLLVTFRNENMLYDQEHKIQKSRKCLLPKQSSSQYNQSNQAEMVISEGFDIYLCDNCDAELYSYGALVFPAVDFLGP</sequence>
<dbReference type="PANTHER" id="PTHR20338">
    <property type="entry name" value="NUCLEAR RESPIRATORY FACTOR 1"/>
    <property type="match status" value="1"/>
</dbReference>
<dbReference type="GO" id="GO:0003700">
    <property type="term" value="F:DNA-binding transcription factor activity"/>
    <property type="evidence" value="ECO:0007669"/>
    <property type="project" value="InterPro"/>
</dbReference>
<accession>A0A182J179</accession>
<comment type="subcellular location">
    <subcellularLocation>
        <location evidence="1">Nucleus</location>
    </subcellularLocation>
</comment>
<keyword evidence="5" id="KW-0804">Transcription</keyword>
<dbReference type="GO" id="GO:0003677">
    <property type="term" value="F:DNA binding"/>
    <property type="evidence" value="ECO:0007669"/>
    <property type="project" value="UniProtKB-KW"/>
</dbReference>
<evidence type="ECO:0000256" key="1">
    <source>
        <dbReference type="ARBA" id="ARBA00004123"/>
    </source>
</evidence>
<dbReference type="EnsemblMetazoa" id="AATE009401-RA">
    <property type="protein sequence ID" value="AATE009401-PA.1"/>
    <property type="gene ID" value="AATE009401"/>
</dbReference>
<feature type="domain" description="Nuclear respiratory factor 1 NLS/DNA-binding dimerisation" evidence="7">
    <location>
        <begin position="11"/>
        <end position="111"/>
    </location>
</feature>
<dbReference type="Pfam" id="PF10491">
    <property type="entry name" value="Nrf1_DNA-bind"/>
    <property type="match status" value="1"/>
</dbReference>
<dbReference type="GO" id="GO:0006357">
    <property type="term" value="P:regulation of transcription by RNA polymerase II"/>
    <property type="evidence" value="ECO:0007669"/>
    <property type="project" value="InterPro"/>
</dbReference>
<keyword evidence="3" id="KW-0805">Transcription regulation</keyword>
<dbReference type="GO" id="GO:0005634">
    <property type="term" value="C:nucleus"/>
    <property type="evidence" value="ECO:0007669"/>
    <property type="project" value="UniProtKB-SubCell"/>
</dbReference>
<evidence type="ECO:0000256" key="4">
    <source>
        <dbReference type="ARBA" id="ARBA00023125"/>
    </source>
</evidence>
<reference evidence="8" key="1">
    <citation type="submission" date="2022-08" db="UniProtKB">
        <authorList>
            <consortium name="EnsemblMetazoa"/>
        </authorList>
    </citation>
    <scope>IDENTIFICATION</scope>
    <source>
        <strain evidence="8">EBRO</strain>
    </source>
</reference>
<comment type="similarity">
    <text evidence="2">Belongs to the NRF1/Ewg family.</text>
</comment>
<evidence type="ECO:0000256" key="2">
    <source>
        <dbReference type="ARBA" id="ARBA00005713"/>
    </source>
</evidence>
<proteinExistence type="inferred from homology"/>
<keyword evidence="4" id="KW-0238">DNA-binding</keyword>
<evidence type="ECO:0000256" key="5">
    <source>
        <dbReference type="ARBA" id="ARBA00023163"/>
    </source>
</evidence>
<evidence type="ECO:0000259" key="7">
    <source>
        <dbReference type="Pfam" id="PF10491"/>
    </source>
</evidence>
<dbReference type="InterPro" id="IPR019525">
    <property type="entry name" value="Nrf1_NLS/DNA-bd_dimer"/>
</dbReference>
<dbReference type="VEuPathDB" id="VectorBase:AATE009401"/>
<dbReference type="AlphaFoldDB" id="A0A182J179"/>
<protein>
    <recommendedName>
        <fullName evidence="7">Nuclear respiratory factor 1 NLS/DNA-binding dimerisation domain-containing protein</fullName>
    </recommendedName>
</protein>
<dbReference type="InterPro" id="IPR039142">
    <property type="entry name" value="NRF1/Ewg"/>
</dbReference>
<evidence type="ECO:0000313" key="8">
    <source>
        <dbReference type="EnsemblMetazoa" id="AATE009401-PA.1"/>
    </source>
</evidence>